<comment type="caution">
    <text evidence="2">The sequence shown here is derived from an EMBL/GenBank/DDBJ whole genome shotgun (WGS) entry which is preliminary data.</text>
</comment>
<accession>A0AAD9WWJ0</accession>
<evidence type="ECO:0000313" key="2">
    <source>
        <dbReference type="EMBL" id="KAK2646529.1"/>
    </source>
</evidence>
<evidence type="ECO:0000256" key="1">
    <source>
        <dbReference type="SAM" id="MobiDB-lite"/>
    </source>
</evidence>
<feature type="compositionally biased region" description="Basic and acidic residues" evidence="1">
    <location>
        <begin position="11"/>
        <end position="23"/>
    </location>
</feature>
<reference evidence="2" key="1">
    <citation type="journal article" date="2023" name="Plant J.">
        <title>Genome sequences and population genomics provide insights into the demographic history, inbreeding, and mutation load of two 'living fossil' tree species of Dipteronia.</title>
        <authorList>
            <person name="Feng Y."/>
            <person name="Comes H.P."/>
            <person name="Chen J."/>
            <person name="Zhu S."/>
            <person name="Lu R."/>
            <person name="Zhang X."/>
            <person name="Li P."/>
            <person name="Qiu J."/>
            <person name="Olsen K.M."/>
            <person name="Qiu Y."/>
        </authorList>
    </citation>
    <scope>NUCLEOTIDE SEQUENCE</scope>
    <source>
        <strain evidence="2">KIB01</strain>
    </source>
</reference>
<dbReference type="EMBL" id="JANJYI010000006">
    <property type="protein sequence ID" value="KAK2646529.1"/>
    <property type="molecule type" value="Genomic_DNA"/>
</dbReference>
<feature type="region of interest" description="Disordered" evidence="1">
    <location>
        <begin position="1"/>
        <end position="24"/>
    </location>
</feature>
<dbReference type="PANTHER" id="PTHR47759">
    <property type="entry name" value="OS04G0509100 PROTEIN"/>
    <property type="match status" value="1"/>
</dbReference>
<keyword evidence="3" id="KW-1185">Reference proteome</keyword>
<protein>
    <submittedName>
        <fullName evidence="2">Uncharacterized protein</fullName>
    </submittedName>
</protein>
<dbReference type="PANTHER" id="PTHR47759:SF2">
    <property type="entry name" value="TRIGLYCERIDE LIPASE"/>
    <property type="match status" value="1"/>
</dbReference>
<gene>
    <name evidence="2" type="ORF">Ddye_021724</name>
</gene>
<dbReference type="Proteomes" id="UP001280121">
    <property type="component" value="Unassembled WGS sequence"/>
</dbReference>
<name>A0AAD9WWJ0_9ROSI</name>
<organism evidence="2 3">
    <name type="scientific">Dipteronia dyeriana</name>
    <dbReference type="NCBI Taxonomy" id="168575"/>
    <lineage>
        <taxon>Eukaryota</taxon>
        <taxon>Viridiplantae</taxon>
        <taxon>Streptophyta</taxon>
        <taxon>Embryophyta</taxon>
        <taxon>Tracheophyta</taxon>
        <taxon>Spermatophyta</taxon>
        <taxon>Magnoliopsida</taxon>
        <taxon>eudicotyledons</taxon>
        <taxon>Gunneridae</taxon>
        <taxon>Pentapetalae</taxon>
        <taxon>rosids</taxon>
        <taxon>malvids</taxon>
        <taxon>Sapindales</taxon>
        <taxon>Sapindaceae</taxon>
        <taxon>Hippocastanoideae</taxon>
        <taxon>Acereae</taxon>
        <taxon>Dipteronia</taxon>
    </lineage>
</organism>
<dbReference type="AlphaFoldDB" id="A0AAD9WWJ0"/>
<sequence length="140" mass="15647">MKAYGSFPPPNERRDAETEKVEIEEQNEWPPFDINLIVILAGFASEAYRSPHENVGRYEVDAAGCKTMFLSESFVREICVIKLKKGINLPAMDLWVVVECENLMGLILNVESDDEVDSVGVKAALVVLTFYKSGFGFDPP</sequence>
<proteinExistence type="predicted"/>
<evidence type="ECO:0000313" key="3">
    <source>
        <dbReference type="Proteomes" id="UP001280121"/>
    </source>
</evidence>